<evidence type="ECO:0000313" key="2">
    <source>
        <dbReference type="Proteomes" id="UP001172457"/>
    </source>
</evidence>
<proteinExistence type="predicted"/>
<name>A0AA38W5V1_9ASTR</name>
<comment type="caution">
    <text evidence="1">The sequence shown here is derived from an EMBL/GenBank/DDBJ whole genome shotgun (WGS) entry which is preliminary data.</text>
</comment>
<sequence>MSTSDKFVQPLIPKFDGHHDYWSMMMENFLRSKELWSLVEEGILAPAVGTTAASEAQRKSVEEAKLKDLKVKNYLFQAIDREILETILDKSTSKAIWDSMCKKYLLGFCGYPRIKLTRGLSQIYRTSLV</sequence>
<evidence type="ECO:0008006" key="3">
    <source>
        <dbReference type="Google" id="ProtNLM"/>
    </source>
</evidence>
<accession>A0AA38W5V1</accession>
<dbReference type="AlphaFoldDB" id="A0AA38W5V1"/>
<protein>
    <recommendedName>
        <fullName evidence="3">Retrovirus-related Pol polyprotein from transposon TNT 1-94</fullName>
    </recommendedName>
</protein>
<keyword evidence="2" id="KW-1185">Reference proteome</keyword>
<reference evidence="1" key="1">
    <citation type="submission" date="2023-03" db="EMBL/GenBank/DDBJ databases">
        <title>Chromosome-scale reference genome and RAD-based genetic map of yellow starthistle (Centaurea solstitialis) reveal putative structural variation and QTLs associated with invader traits.</title>
        <authorList>
            <person name="Reatini B."/>
            <person name="Cang F.A."/>
            <person name="Jiang Q."/>
            <person name="Mckibben M.T.W."/>
            <person name="Barker M.S."/>
            <person name="Rieseberg L.H."/>
            <person name="Dlugosch K.M."/>
        </authorList>
    </citation>
    <scope>NUCLEOTIDE SEQUENCE</scope>
    <source>
        <strain evidence="1">CAN-66</strain>
        <tissue evidence="1">Leaf</tissue>
    </source>
</reference>
<dbReference type="EMBL" id="JARYMX010000005">
    <property type="protein sequence ID" value="KAJ9547862.1"/>
    <property type="molecule type" value="Genomic_DNA"/>
</dbReference>
<dbReference type="Pfam" id="PF14223">
    <property type="entry name" value="Retrotran_gag_2"/>
    <property type="match status" value="1"/>
</dbReference>
<gene>
    <name evidence="1" type="ORF">OSB04_020405</name>
</gene>
<dbReference type="Proteomes" id="UP001172457">
    <property type="component" value="Chromosome 5"/>
</dbReference>
<evidence type="ECO:0000313" key="1">
    <source>
        <dbReference type="EMBL" id="KAJ9547862.1"/>
    </source>
</evidence>
<organism evidence="1 2">
    <name type="scientific">Centaurea solstitialis</name>
    <name type="common">yellow star-thistle</name>
    <dbReference type="NCBI Taxonomy" id="347529"/>
    <lineage>
        <taxon>Eukaryota</taxon>
        <taxon>Viridiplantae</taxon>
        <taxon>Streptophyta</taxon>
        <taxon>Embryophyta</taxon>
        <taxon>Tracheophyta</taxon>
        <taxon>Spermatophyta</taxon>
        <taxon>Magnoliopsida</taxon>
        <taxon>eudicotyledons</taxon>
        <taxon>Gunneridae</taxon>
        <taxon>Pentapetalae</taxon>
        <taxon>asterids</taxon>
        <taxon>campanulids</taxon>
        <taxon>Asterales</taxon>
        <taxon>Asteraceae</taxon>
        <taxon>Carduoideae</taxon>
        <taxon>Cardueae</taxon>
        <taxon>Centaureinae</taxon>
        <taxon>Centaurea</taxon>
    </lineage>
</organism>